<dbReference type="GeneID" id="106158483"/>
<feature type="transmembrane region" description="Helical" evidence="19">
    <location>
        <begin position="265"/>
        <end position="283"/>
    </location>
</feature>
<evidence type="ECO:0000256" key="17">
    <source>
        <dbReference type="ARBA" id="ARBA00080886"/>
    </source>
</evidence>
<dbReference type="GO" id="GO:0015232">
    <property type="term" value="F:heme transmembrane transporter activity"/>
    <property type="evidence" value="ECO:0007669"/>
    <property type="project" value="UniProtKB-ARBA"/>
</dbReference>
<evidence type="ECO:0000256" key="14">
    <source>
        <dbReference type="ARBA" id="ARBA00046338"/>
    </source>
</evidence>
<proteinExistence type="inferred from homology"/>
<dbReference type="KEGG" id="lak:106158483"/>
<dbReference type="Pfam" id="PF07690">
    <property type="entry name" value="MFS_1"/>
    <property type="match status" value="1"/>
</dbReference>
<keyword evidence="9 22" id="KW-0675">Receptor</keyword>
<evidence type="ECO:0000256" key="4">
    <source>
        <dbReference type="ARBA" id="ARBA00022553"/>
    </source>
</evidence>
<reference evidence="22" key="1">
    <citation type="submission" date="2025-08" db="UniProtKB">
        <authorList>
            <consortium name="RefSeq"/>
        </authorList>
    </citation>
    <scope>IDENTIFICATION</scope>
    <source>
        <tissue evidence="22">Gonads</tissue>
    </source>
</reference>
<dbReference type="Gene3D" id="1.20.1250.20">
    <property type="entry name" value="MFS general substrate transporter like domains"/>
    <property type="match status" value="1"/>
</dbReference>
<dbReference type="InterPro" id="IPR049680">
    <property type="entry name" value="FLVCR1-2_SLC49-like"/>
</dbReference>
<sequence>MSEDKEKVVFTEDKKSKAEEAREHTTPRLFLRRWLILLLFCCFSMSNAFQWIHLNIIGNIILRYYNESLPGDEFQQQLAVDWLSMIYMLAYIPLIFPATWLLDRKGLRVVSLAATFLNCLGAWLKCASVDPSRFGVLMFAQTVCAIAQIFILGIPARLAAVWFGPNEVSTATALGVFGNQVGVAIGFLVPPVIVKNHDDLNLVGRDFSIMFYATAGVTTALFLLVITVFKKQPPTPPSKAQAIIVEQAAEEKYSQSLVRLVKNRCFMLLMITYGVNTGSYYGISTLLNPLVLYYCENCEEHAGRIGLTIVLAGVLGSIVAGIWLDKTKKFKLTTVAIYFLSMAGMVLFTFTLDQGILWVLYLCGGILGFFMTGYLPVGFEFAAELTYPESEGTSSGLLNASAQFFGIVFTTSMGALLNKFGPLAANATVSGALLLGTIGTALIKGHLRRQEAEKKYKLPEDVPCRSDPATQQQPANNGTGEPEQSPP</sequence>
<dbReference type="InterPro" id="IPR036259">
    <property type="entry name" value="MFS_trans_sf"/>
</dbReference>
<keyword evidence="10" id="KW-0325">Glycoprotein</keyword>
<gene>
    <name evidence="22" type="primary">LOC106158483</name>
</gene>
<keyword evidence="21" id="KW-1185">Reference proteome</keyword>
<evidence type="ECO:0000313" key="21">
    <source>
        <dbReference type="Proteomes" id="UP000085678"/>
    </source>
</evidence>
<keyword evidence="8 19" id="KW-0472">Membrane</keyword>
<feature type="transmembrane region" description="Helical" evidence="19">
    <location>
        <begin position="397"/>
        <end position="417"/>
    </location>
</feature>
<comment type="subcellular location">
    <subcellularLocation>
        <location evidence="1">Cell membrane</location>
        <topology evidence="1">Multi-pass membrane protein</topology>
    </subcellularLocation>
</comment>
<comment type="similarity">
    <text evidence="14">Belongs to the major facilitator superfamily. Feline leukemia virus subgroup C receptor (TC 2.A.1.28.1) family.</text>
</comment>
<evidence type="ECO:0000256" key="6">
    <source>
        <dbReference type="ARBA" id="ARBA00022989"/>
    </source>
</evidence>
<keyword evidence="2" id="KW-0813">Transport</keyword>
<keyword evidence="6 19" id="KW-1133">Transmembrane helix</keyword>
<evidence type="ECO:0000256" key="10">
    <source>
        <dbReference type="ARBA" id="ARBA00023180"/>
    </source>
</evidence>
<dbReference type="PANTHER" id="PTHR10924">
    <property type="entry name" value="MAJOR FACILITATOR SUPERFAMILY PROTEIN-RELATED"/>
    <property type="match status" value="1"/>
</dbReference>
<feature type="transmembrane region" description="Helical" evidence="19">
    <location>
        <begin position="107"/>
        <end position="124"/>
    </location>
</feature>
<dbReference type="PANTHER" id="PTHR10924:SF4">
    <property type="entry name" value="GH15861P"/>
    <property type="match status" value="1"/>
</dbReference>
<evidence type="ECO:0000256" key="3">
    <source>
        <dbReference type="ARBA" id="ARBA00022475"/>
    </source>
</evidence>
<keyword evidence="3" id="KW-1003">Cell membrane</keyword>
<feature type="transmembrane region" description="Helical" evidence="19">
    <location>
        <begin position="358"/>
        <end position="377"/>
    </location>
</feature>
<dbReference type="AlphaFoldDB" id="A0A1S3HWM2"/>
<name>A0A1S3HWM2_LINAN</name>
<feature type="transmembrane region" description="Helical" evidence="19">
    <location>
        <begin position="423"/>
        <end position="443"/>
    </location>
</feature>
<feature type="transmembrane region" description="Helical" evidence="19">
    <location>
        <begin position="34"/>
        <end position="62"/>
    </location>
</feature>
<evidence type="ECO:0000256" key="2">
    <source>
        <dbReference type="ARBA" id="ARBA00022448"/>
    </source>
</evidence>
<protein>
    <recommendedName>
        <fullName evidence="16">Choline/ethanolamine transporter FLVCR1</fullName>
    </recommendedName>
    <alternativeName>
        <fullName evidence="17">Heme transporter FLVCR1</fullName>
    </alternativeName>
</protein>
<dbReference type="InParanoid" id="A0A1S3HWM2"/>
<organism evidence="21 22">
    <name type="scientific">Lingula anatina</name>
    <name type="common">Brachiopod</name>
    <name type="synonym">Lingula unguis</name>
    <dbReference type="NCBI Taxonomy" id="7574"/>
    <lineage>
        <taxon>Eukaryota</taxon>
        <taxon>Metazoa</taxon>
        <taxon>Spiralia</taxon>
        <taxon>Lophotrochozoa</taxon>
        <taxon>Brachiopoda</taxon>
        <taxon>Linguliformea</taxon>
        <taxon>Lingulata</taxon>
        <taxon>Lingulida</taxon>
        <taxon>Linguloidea</taxon>
        <taxon>Lingulidae</taxon>
        <taxon>Lingula</taxon>
    </lineage>
</organism>
<dbReference type="FunCoup" id="A0A1S3HWM2">
    <property type="interactions" value="337"/>
</dbReference>
<evidence type="ECO:0000256" key="11">
    <source>
        <dbReference type="ARBA" id="ARBA00035075"/>
    </source>
</evidence>
<dbReference type="PROSITE" id="PS50850">
    <property type="entry name" value="MFS"/>
    <property type="match status" value="1"/>
</dbReference>
<dbReference type="RefSeq" id="XP_013389951.1">
    <property type="nucleotide sequence ID" value="XM_013534497.1"/>
</dbReference>
<dbReference type="GO" id="GO:0006783">
    <property type="term" value="P:heme biosynthetic process"/>
    <property type="evidence" value="ECO:0007669"/>
    <property type="project" value="UniProtKB-ARBA"/>
</dbReference>
<comment type="function">
    <text evidence="15">Uniporter that mediates the transport of extracellular choline and ethanolamine into cells, thereby playing a key role in phospholipid biosynthesis. Choline and ethanolamine are the precursors of phosphatidylcholine and phosphatidylethanolamine, respectively, the two most abundant phospholipids. Transport is not coupled with proton transport and is exclusively driven by the choline (or ethanolamine) gradient across the plasma membrane. Also acts as a heme b transporter that mediates heme efflux from the cytoplasm to the extracellular compartment.</text>
</comment>
<dbReference type="GO" id="GO:0020037">
    <property type="term" value="F:heme binding"/>
    <property type="evidence" value="ECO:0007669"/>
    <property type="project" value="TreeGrafter"/>
</dbReference>
<feature type="transmembrane region" description="Helical" evidence="19">
    <location>
        <begin position="303"/>
        <end position="323"/>
    </location>
</feature>
<dbReference type="GO" id="GO:0043249">
    <property type="term" value="P:erythrocyte maturation"/>
    <property type="evidence" value="ECO:0007669"/>
    <property type="project" value="UniProtKB-KW"/>
</dbReference>
<evidence type="ECO:0000256" key="5">
    <source>
        <dbReference type="ARBA" id="ARBA00022692"/>
    </source>
</evidence>
<dbReference type="InterPro" id="IPR011701">
    <property type="entry name" value="MFS"/>
</dbReference>
<evidence type="ECO:0000256" key="15">
    <source>
        <dbReference type="ARBA" id="ARBA00060240"/>
    </source>
</evidence>
<keyword evidence="5 19" id="KW-0812">Transmembrane</keyword>
<feature type="transmembrane region" description="Helical" evidence="19">
    <location>
        <begin position="335"/>
        <end position="352"/>
    </location>
</feature>
<dbReference type="OrthoDB" id="422206at2759"/>
<evidence type="ECO:0000256" key="18">
    <source>
        <dbReference type="SAM" id="MobiDB-lite"/>
    </source>
</evidence>
<evidence type="ECO:0000313" key="22">
    <source>
        <dbReference type="RefSeq" id="XP_013389951.1"/>
    </source>
</evidence>
<evidence type="ECO:0000256" key="19">
    <source>
        <dbReference type="SAM" id="Phobius"/>
    </source>
</evidence>
<feature type="transmembrane region" description="Helical" evidence="19">
    <location>
        <begin position="136"/>
        <end position="156"/>
    </location>
</feature>
<evidence type="ECO:0000256" key="16">
    <source>
        <dbReference type="ARBA" id="ARBA00068050"/>
    </source>
</evidence>
<dbReference type="GO" id="GO:0097037">
    <property type="term" value="P:heme export"/>
    <property type="evidence" value="ECO:0007669"/>
    <property type="project" value="TreeGrafter"/>
</dbReference>
<dbReference type="GO" id="GO:0005886">
    <property type="term" value="C:plasma membrane"/>
    <property type="evidence" value="ECO:0007669"/>
    <property type="project" value="UniProtKB-SubCell"/>
</dbReference>
<evidence type="ECO:0000256" key="7">
    <source>
        <dbReference type="ARBA" id="ARBA00023057"/>
    </source>
</evidence>
<evidence type="ECO:0000256" key="13">
    <source>
        <dbReference type="ARBA" id="ARBA00045087"/>
    </source>
</evidence>
<dbReference type="InterPro" id="IPR020846">
    <property type="entry name" value="MFS_dom"/>
</dbReference>
<evidence type="ECO:0000256" key="9">
    <source>
        <dbReference type="ARBA" id="ARBA00023170"/>
    </source>
</evidence>
<dbReference type="OMA" id="LDLMGHN"/>
<feature type="compositionally biased region" description="Polar residues" evidence="18">
    <location>
        <begin position="468"/>
        <end position="479"/>
    </location>
</feature>
<comment type="catalytic activity">
    <reaction evidence="11">
        <text>heme b(in) = heme b(out)</text>
        <dbReference type="Rhea" id="RHEA:75443"/>
        <dbReference type="ChEBI" id="CHEBI:60344"/>
    </reaction>
</comment>
<evidence type="ECO:0000256" key="8">
    <source>
        <dbReference type="ARBA" id="ARBA00023136"/>
    </source>
</evidence>
<dbReference type="SUPFAM" id="SSF103473">
    <property type="entry name" value="MFS general substrate transporter"/>
    <property type="match status" value="1"/>
</dbReference>
<accession>A0A1S3HWM2</accession>
<evidence type="ECO:0000256" key="12">
    <source>
        <dbReference type="ARBA" id="ARBA00036811"/>
    </source>
</evidence>
<dbReference type="FunFam" id="1.20.1250.20:FF:000184">
    <property type="entry name" value="Feline leukemia virus subgroup C receptor-related protein 1"/>
    <property type="match status" value="1"/>
</dbReference>
<dbReference type="Proteomes" id="UP000085678">
    <property type="component" value="Unplaced"/>
</dbReference>
<evidence type="ECO:0000256" key="1">
    <source>
        <dbReference type="ARBA" id="ARBA00004651"/>
    </source>
</evidence>
<feature type="transmembrane region" description="Helical" evidence="19">
    <location>
        <begin position="168"/>
        <end position="189"/>
    </location>
</feature>
<comment type="catalytic activity">
    <reaction evidence="12">
        <text>choline(out) = choline(in)</text>
        <dbReference type="Rhea" id="RHEA:32751"/>
        <dbReference type="ChEBI" id="CHEBI:15354"/>
    </reaction>
</comment>
<comment type="catalytic activity">
    <reaction evidence="13">
        <text>ethanolamine(in) = ethanolamine(out)</text>
        <dbReference type="Rhea" id="RHEA:32747"/>
        <dbReference type="ChEBI" id="CHEBI:57603"/>
    </reaction>
</comment>
<feature type="domain" description="Major facilitator superfamily (MFS) profile" evidence="20">
    <location>
        <begin position="39"/>
        <end position="448"/>
    </location>
</feature>
<keyword evidence="4" id="KW-0597">Phosphoprotein</keyword>
<dbReference type="GO" id="GO:0031966">
    <property type="term" value="C:mitochondrial membrane"/>
    <property type="evidence" value="ECO:0007669"/>
    <property type="project" value="UniProtKB-ARBA"/>
</dbReference>
<dbReference type="STRING" id="7574.A0A1S3HWM2"/>
<feature type="transmembrane region" description="Helical" evidence="19">
    <location>
        <begin position="82"/>
        <end position="102"/>
    </location>
</feature>
<feature type="region of interest" description="Disordered" evidence="18">
    <location>
        <begin position="454"/>
        <end position="487"/>
    </location>
</feature>
<feature type="compositionally biased region" description="Basic and acidic residues" evidence="18">
    <location>
        <begin position="454"/>
        <end position="464"/>
    </location>
</feature>
<evidence type="ECO:0000259" key="20">
    <source>
        <dbReference type="PROSITE" id="PS50850"/>
    </source>
</evidence>
<dbReference type="CDD" id="cd17398">
    <property type="entry name" value="MFS_FLVCR_like"/>
    <property type="match status" value="1"/>
</dbReference>
<keyword evidence="7" id="KW-0265">Erythrocyte maturation</keyword>
<feature type="transmembrane region" description="Helical" evidence="19">
    <location>
        <begin position="209"/>
        <end position="229"/>
    </location>
</feature>